<comment type="caution">
    <text evidence="2">The sequence shown here is derived from an EMBL/GenBank/DDBJ whole genome shotgun (WGS) entry which is preliminary data.</text>
</comment>
<gene>
    <name evidence="2" type="ORF">J2S90_001844</name>
    <name evidence="3" type="ORF">J2S93_002512</name>
</gene>
<reference evidence="2 4" key="1">
    <citation type="submission" date="2023-07" db="EMBL/GenBank/DDBJ databases">
        <title>Sorghum-associated microbial communities from plants grown in Nebraska, USA.</title>
        <authorList>
            <person name="Schachtman D."/>
        </authorList>
    </citation>
    <scope>NUCLEOTIDE SEQUENCE</scope>
    <source>
        <strain evidence="2">DS1006</strain>
        <strain evidence="3 4">DS1016</strain>
    </source>
</reference>
<dbReference type="Proteomes" id="UP001242995">
    <property type="component" value="Unassembled WGS sequence"/>
</dbReference>
<dbReference type="InterPro" id="IPR051781">
    <property type="entry name" value="Metallo-dep_Hydrolase"/>
</dbReference>
<keyword evidence="4" id="KW-1185">Reference proteome</keyword>
<evidence type="ECO:0000313" key="4">
    <source>
        <dbReference type="Proteomes" id="UP001230951"/>
    </source>
</evidence>
<evidence type="ECO:0000313" key="3">
    <source>
        <dbReference type="EMBL" id="MDQ0181081.1"/>
    </source>
</evidence>
<evidence type="ECO:0000313" key="5">
    <source>
        <dbReference type="Proteomes" id="UP001242995"/>
    </source>
</evidence>
<organism evidence="2 5">
    <name type="scientific">Arthrobacter bambusae</name>
    <dbReference type="NCBI Taxonomy" id="1338426"/>
    <lineage>
        <taxon>Bacteria</taxon>
        <taxon>Bacillati</taxon>
        <taxon>Actinomycetota</taxon>
        <taxon>Actinomycetes</taxon>
        <taxon>Micrococcales</taxon>
        <taxon>Micrococcaceae</taxon>
        <taxon>Arthrobacter</taxon>
    </lineage>
</organism>
<dbReference type="InterPro" id="IPR011059">
    <property type="entry name" value="Metal-dep_hydrolase_composite"/>
</dbReference>
<protein>
    <submittedName>
        <fullName evidence="2">Imidazolonepropionase-like amidohydrolase</fullName>
    </submittedName>
</protein>
<evidence type="ECO:0000313" key="2">
    <source>
        <dbReference type="EMBL" id="MDP9904885.1"/>
    </source>
</evidence>
<sequence>MAEIIEFSGAVLTGPEEERRGLWSVDGRLTFVRPLAKPDVVLDGWVLPGLVDAHCHVGLGKGGAVDEETARLQATADRNAGTLLIRDAGSASDTRWLQRRADMPRIIRAGRHIARQRRYIPGLAEEVEPEDLMEAVRKQARSGDGWVKIVGDWIDRSAGDLGPSFPAAVVKDAVAAAHDEGARVTAHCFAEGTIDDMLDAGIDCIEHATGLLPHHIPRLLDQDVPIVPTLINIATFPDIAKQAETKFPRYAAHMIALWEGRHERVLEAFDAGVRVYAGTDAGSVIKHGRIGEEILELQRAGLPAAAALDAACWSAREWLGADGISEGASADVVLYAKDPRASLEIVLQPGCTVLRGHISGSAGH</sequence>
<name>A0AAW8DHJ6_9MICC</name>
<dbReference type="Gene3D" id="2.30.40.10">
    <property type="entry name" value="Urease, subunit C, domain 1"/>
    <property type="match status" value="1"/>
</dbReference>
<accession>A0AAW8DHJ6</accession>
<dbReference type="SUPFAM" id="SSF51556">
    <property type="entry name" value="Metallo-dependent hydrolases"/>
    <property type="match status" value="1"/>
</dbReference>
<proteinExistence type="predicted"/>
<dbReference type="PANTHER" id="PTHR43135:SF4">
    <property type="entry name" value="AMIDOHYDROLASE-RELATED DOMAIN-CONTAINING PROTEIN"/>
    <property type="match status" value="1"/>
</dbReference>
<dbReference type="Pfam" id="PF01979">
    <property type="entry name" value="Amidohydro_1"/>
    <property type="match status" value="1"/>
</dbReference>
<dbReference type="Proteomes" id="UP001230951">
    <property type="component" value="Unassembled WGS sequence"/>
</dbReference>
<dbReference type="EMBL" id="JAUSRG010000004">
    <property type="protein sequence ID" value="MDP9904885.1"/>
    <property type="molecule type" value="Genomic_DNA"/>
</dbReference>
<dbReference type="Gene3D" id="3.20.20.140">
    <property type="entry name" value="Metal-dependent hydrolases"/>
    <property type="match status" value="1"/>
</dbReference>
<dbReference type="GO" id="GO:0016810">
    <property type="term" value="F:hydrolase activity, acting on carbon-nitrogen (but not peptide) bonds"/>
    <property type="evidence" value="ECO:0007669"/>
    <property type="project" value="InterPro"/>
</dbReference>
<dbReference type="RefSeq" id="WP_059387669.1">
    <property type="nucleotide sequence ID" value="NZ_JAUSRG010000004.1"/>
</dbReference>
<dbReference type="InterPro" id="IPR032466">
    <property type="entry name" value="Metal_Hydrolase"/>
</dbReference>
<dbReference type="PANTHER" id="PTHR43135">
    <property type="entry name" value="ALPHA-D-RIBOSE 1-METHYLPHOSPHONATE 5-TRIPHOSPHATE DIPHOSPHATASE"/>
    <property type="match status" value="1"/>
</dbReference>
<dbReference type="InterPro" id="IPR006680">
    <property type="entry name" value="Amidohydro-rel"/>
</dbReference>
<feature type="domain" description="Amidohydrolase-related" evidence="1">
    <location>
        <begin position="45"/>
        <end position="350"/>
    </location>
</feature>
<dbReference type="EMBL" id="JAUSTF010000005">
    <property type="protein sequence ID" value="MDQ0181081.1"/>
    <property type="molecule type" value="Genomic_DNA"/>
</dbReference>
<evidence type="ECO:0000259" key="1">
    <source>
        <dbReference type="Pfam" id="PF01979"/>
    </source>
</evidence>
<dbReference type="AlphaFoldDB" id="A0AAW8DHJ6"/>